<evidence type="ECO:0000256" key="5">
    <source>
        <dbReference type="ARBA" id="ARBA00022692"/>
    </source>
</evidence>
<keyword evidence="4 8" id="KW-1003">Cell membrane</keyword>
<protein>
    <recommendedName>
        <fullName evidence="8">Probable membrane transporter protein</fullName>
    </recommendedName>
</protein>
<name>A0ABP3FUM0_9ACTN</name>
<feature type="transmembrane region" description="Helical" evidence="8">
    <location>
        <begin position="223"/>
        <end position="241"/>
    </location>
</feature>
<dbReference type="Pfam" id="PF01925">
    <property type="entry name" value="TauE"/>
    <property type="match status" value="1"/>
</dbReference>
<evidence type="ECO:0000313" key="10">
    <source>
        <dbReference type="Proteomes" id="UP001501822"/>
    </source>
</evidence>
<keyword evidence="6 8" id="KW-1133">Transmembrane helix</keyword>
<dbReference type="EMBL" id="BAAABM010000007">
    <property type="protein sequence ID" value="GAA0324271.1"/>
    <property type="molecule type" value="Genomic_DNA"/>
</dbReference>
<evidence type="ECO:0000256" key="4">
    <source>
        <dbReference type="ARBA" id="ARBA00022475"/>
    </source>
</evidence>
<evidence type="ECO:0000256" key="8">
    <source>
        <dbReference type="RuleBase" id="RU363041"/>
    </source>
</evidence>
<comment type="caution">
    <text evidence="9">The sequence shown here is derived from an EMBL/GenBank/DDBJ whole genome shotgun (WGS) entry which is preliminary data.</text>
</comment>
<feature type="transmembrane region" description="Helical" evidence="8">
    <location>
        <begin position="99"/>
        <end position="119"/>
    </location>
</feature>
<keyword evidence="3" id="KW-0813">Transport</keyword>
<organism evidence="9 10">
    <name type="scientific">Actinoallomurus spadix</name>
    <dbReference type="NCBI Taxonomy" id="79912"/>
    <lineage>
        <taxon>Bacteria</taxon>
        <taxon>Bacillati</taxon>
        <taxon>Actinomycetota</taxon>
        <taxon>Actinomycetes</taxon>
        <taxon>Streptosporangiales</taxon>
        <taxon>Thermomonosporaceae</taxon>
        <taxon>Actinoallomurus</taxon>
    </lineage>
</organism>
<evidence type="ECO:0000256" key="2">
    <source>
        <dbReference type="ARBA" id="ARBA00009142"/>
    </source>
</evidence>
<evidence type="ECO:0000256" key="1">
    <source>
        <dbReference type="ARBA" id="ARBA00004651"/>
    </source>
</evidence>
<feature type="transmembrane region" description="Helical" evidence="8">
    <location>
        <begin position="73"/>
        <end position="93"/>
    </location>
</feature>
<proteinExistence type="inferred from homology"/>
<keyword evidence="10" id="KW-1185">Reference proteome</keyword>
<accession>A0ABP3FUM0</accession>
<dbReference type="InterPro" id="IPR052017">
    <property type="entry name" value="TSUP"/>
</dbReference>
<gene>
    <name evidence="9" type="ORF">GCM10010151_12640</name>
</gene>
<feature type="transmembrane region" description="Helical" evidence="8">
    <location>
        <begin position="24"/>
        <end position="42"/>
    </location>
</feature>
<keyword evidence="5 8" id="KW-0812">Transmembrane</keyword>
<comment type="subcellular location">
    <subcellularLocation>
        <location evidence="1 8">Cell membrane</location>
        <topology evidence="1 8">Multi-pass membrane protein</topology>
    </subcellularLocation>
</comment>
<keyword evidence="7 8" id="KW-0472">Membrane</keyword>
<dbReference type="InterPro" id="IPR002781">
    <property type="entry name" value="TM_pro_TauE-like"/>
</dbReference>
<dbReference type="PANTHER" id="PTHR30269">
    <property type="entry name" value="TRANSMEMBRANE PROTEIN YFCA"/>
    <property type="match status" value="1"/>
</dbReference>
<evidence type="ECO:0000256" key="3">
    <source>
        <dbReference type="ARBA" id="ARBA00022448"/>
    </source>
</evidence>
<evidence type="ECO:0000313" key="9">
    <source>
        <dbReference type="EMBL" id="GAA0324271.1"/>
    </source>
</evidence>
<comment type="similarity">
    <text evidence="2 8">Belongs to the 4-toluene sulfonate uptake permease (TSUP) (TC 2.A.102) family.</text>
</comment>
<reference evidence="10" key="1">
    <citation type="journal article" date="2019" name="Int. J. Syst. Evol. Microbiol.">
        <title>The Global Catalogue of Microorganisms (GCM) 10K type strain sequencing project: providing services to taxonomists for standard genome sequencing and annotation.</title>
        <authorList>
            <consortium name="The Broad Institute Genomics Platform"/>
            <consortium name="The Broad Institute Genome Sequencing Center for Infectious Disease"/>
            <person name="Wu L."/>
            <person name="Ma J."/>
        </authorList>
    </citation>
    <scope>NUCLEOTIDE SEQUENCE [LARGE SCALE GENOMIC DNA]</scope>
    <source>
        <strain evidence="10">JCM 3146</strain>
    </source>
</reference>
<dbReference type="PANTHER" id="PTHR30269:SF37">
    <property type="entry name" value="MEMBRANE TRANSPORTER PROTEIN"/>
    <property type="match status" value="1"/>
</dbReference>
<sequence length="246" mass="24405">MSGGWPAELILGGIILAGASVQRLAGIGFALVAAPALVLLLGPAQGVLLSNAASGAISLIGLADGWRRVRLRAMVPLVAAAACTVPAGAWVAARLPQSVLLAGMGALVTAAVLLVAYGARLPALRGSPGALAAGAASGFMNSSAGVGGPAMSLYAVNADWPVREFVPSAQFYGVAVNALSLLVKGAPRLTGPAWLLATAGIAGGAVVGKVLADRIPEVKARRLVLFLALAGGLTTLAKGLWELAPR</sequence>
<evidence type="ECO:0000256" key="7">
    <source>
        <dbReference type="ARBA" id="ARBA00023136"/>
    </source>
</evidence>
<evidence type="ECO:0000256" key="6">
    <source>
        <dbReference type="ARBA" id="ARBA00022989"/>
    </source>
</evidence>
<dbReference type="RefSeq" id="WP_252799838.1">
    <property type="nucleotide sequence ID" value="NZ_BAAABM010000007.1"/>
</dbReference>
<dbReference type="Proteomes" id="UP001501822">
    <property type="component" value="Unassembled WGS sequence"/>
</dbReference>
<feature type="transmembrane region" description="Helical" evidence="8">
    <location>
        <begin position="193"/>
        <end position="211"/>
    </location>
</feature>